<comment type="subcellular location">
    <subcellularLocation>
        <location evidence="1">Cell membrane</location>
        <topology evidence="1">Multi-pass membrane protein</topology>
    </subcellularLocation>
</comment>
<evidence type="ECO:0000313" key="10">
    <source>
        <dbReference type="EMBL" id="NKE44708.1"/>
    </source>
</evidence>
<evidence type="ECO:0000256" key="8">
    <source>
        <dbReference type="SAM" id="Phobius"/>
    </source>
</evidence>
<evidence type="ECO:0000313" key="11">
    <source>
        <dbReference type="Proteomes" id="UP000765160"/>
    </source>
</evidence>
<feature type="transmembrane region" description="Helical" evidence="8">
    <location>
        <begin position="103"/>
        <end position="122"/>
    </location>
</feature>
<feature type="transmembrane region" description="Helical" evidence="8">
    <location>
        <begin position="431"/>
        <end position="450"/>
    </location>
</feature>
<feature type="transmembrane region" description="Helical" evidence="8">
    <location>
        <begin position="23"/>
        <end position="41"/>
    </location>
</feature>
<dbReference type="EMBL" id="JAAVTX010000002">
    <property type="protein sequence ID" value="NKE44708.1"/>
    <property type="molecule type" value="Genomic_DNA"/>
</dbReference>
<evidence type="ECO:0000256" key="4">
    <source>
        <dbReference type="ARBA" id="ARBA00022679"/>
    </source>
</evidence>
<dbReference type="InterPro" id="IPR050297">
    <property type="entry name" value="LipidA_mod_glycosyltrf_83"/>
</dbReference>
<dbReference type="InterPro" id="IPR038731">
    <property type="entry name" value="RgtA/B/C-like"/>
</dbReference>
<feature type="transmembrane region" description="Helical" evidence="8">
    <location>
        <begin position="286"/>
        <end position="306"/>
    </location>
</feature>
<dbReference type="PANTHER" id="PTHR33908:SF3">
    <property type="entry name" value="UNDECAPRENYL PHOSPHATE-ALPHA-4-AMINO-4-DEOXY-L-ARABINOSE ARABINOSYL TRANSFERASE"/>
    <property type="match status" value="1"/>
</dbReference>
<dbReference type="Pfam" id="PF13231">
    <property type="entry name" value="PMT_2"/>
    <property type="match status" value="1"/>
</dbReference>
<evidence type="ECO:0000259" key="9">
    <source>
        <dbReference type="Pfam" id="PF13231"/>
    </source>
</evidence>
<protein>
    <submittedName>
        <fullName evidence="10">Glycosyltransferase family 39 protein</fullName>
    </submittedName>
</protein>
<keyword evidence="5 8" id="KW-0812">Transmembrane</keyword>
<accession>A0ABX1EX96</accession>
<feature type="domain" description="Glycosyltransferase RgtA/B/C/D-like" evidence="9">
    <location>
        <begin position="77"/>
        <end position="229"/>
    </location>
</feature>
<feature type="transmembrane region" description="Helical" evidence="8">
    <location>
        <begin position="235"/>
        <end position="255"/>
    </location>
</feature>
<name>A0ABX1EX96_9PROT</name>
<feature type="transmembrane region" description="Helical" evidence="8">
    <location>
        <begin position="371"/>
        <end position="396"/>
    </location>
</feature>
<feature type="transmembrane region" description="Helical" evidence="8">
    <location>
        <begin position="342"/>
        <end position="359"/>
    </location>
</feature>
<feature type="transmembrane region" description="Helical" evidence="8">
    <location>
        <begin position="318"/>
        <end position="336"/>
    </location>
</feature>
<evidence type="ECO:0000256" key="2">
    <source>
        <dbReference type="ARBA" id="ARBA00022475"/>
    </source>
</evidence>
<feature type="transmembrane region" description="Helical" evidence="8">
    <location>
        <begin position="402"/>
        <end position="419"/>
    </location>
</feature>
<organism evidence="10 11">
    <name type="scientific">Falsiroseomonas frigidaquae</name>
    <dbReference type="NCBI Taxonomy" id="487318"/>
    <lineage>
        <taxon>Bacteria</taxon>
        <taxon>Pseudomonadati</taxon>
        <taxon>Pseudomonadota</taxon>
        <taxon>Alphaproteobacteria</taxon>
        <taxon>Acetobacterales</taxon>
        <taxon>Roseomonadaceae</taxon>
        <taxon>Falsiroseomonas</taxon>
    </lineage>
</organism>
<feature type="transmembrane region" description="Helical" evidence="8">
    <location>
        <begin position="134"/>
        <end position="153"/>
    </location>
</feature>
<dbReference type="Proteomes" id="UP000765160">
    <property type="component" value="Unassembled WGS sequence"/>
</dbReference>
<evidence type="ECO:0000256" key="7">
    <source>
        <dbReference type="ARBA" id="ARBA00023136"/>
    </source>
</evidence>
<sequence length="564" mass="59828">MQALRNFLSRDFLDRLPETRRPLPWLALLCLLLWLPGFFSIPAGDRDESRFAQASRQMVETGDLVRIRFGEVERNKKPAGIHWLQAGSVRVVEALRLGDRNDIWAYRIPSLAGALLAVLATAQLGRALVGRRAAFLGAAMLAGCFVLGVETHIAKTDAALLGTIVVAMGLMGRAYVHPNGFGAGAAASFWLVLGVSILLKGPIGPLVAGLAALTLAMADRAWTAGAPWLRVLRPGWGVPLMVLAAAPWFIAVTIATEGRFLTEALGGDMLGKVGGADENHWGPPGYYLLSFGIAAFPAAFLVLRAAPGVWADRLQPGTRFLLAWAVPAWLMFEAVTTKLPHYVLPTYPALMLLAAAWALDPLRQAPPRWLALLATVGAIATATGLGLAAAVLPVLADGAVDPLSLLGLPAAAIFAWGLLRMLREGAPARAALLAVLLAVPLQAVALGLVLPRLEAPWISPRLAEAVRQAAPGLPDERFGVVGYHEPSLLFALGGEIRLLRDGAAAAEFLAGEPGRLVAVADRQQAPFRAEAAARALAVTERGTVSGFNYSRGRRVAITLYGTDR</sequence>
<keyword evidence="6 8" id="KW-1133">Transmembrane helix</keyword>
<comment type="caution">
    <text evidence="10">The sequence shown here is derived from an EMBL/GenBank/DDBJ whole genome shotgun (WGS) entry which is preliminary data.</text>
</comment>
<dbReference type="PANTHER" id="PTHR33908">
    <property type="entry name" value="MANNOSYLTRANSFERASE YKCB-RELATED"/>
    <property type="match status" value="1"/>
</dbReference>
<keyword evidence="3" id="KW-0328">Glycosyltransferase</keyword>
<keyword evidence="4" id="KW-0808">Transferase</keyword>
<evidence type="ECO:0000256" key="3">
    <source>
        <dbReference type="ARBA" id="ARBA00022676"/>
    </source>
</evidence>
<feature type="transmembrane region" description="Helical" evidence="8">
    <location>
        <begin position="159"/>
        <end position="176"/>
    </location>
</feature>
<keyword evidence="2" id="KW-1003">Cell membrane</keyword>
<evidence type="ECO:0000256" key="6">
    <source>
        <dbReference type="ARBA" id="ARBA00022989"/>
    </source>
</evidence>
<gene>
    <name evidence="10" type="ORF">HB662_07960</name>
</gene>
<proteinExistence type="predicted"/>
<reference evidence="10 11" key="1">
    <citation type="submission" date="2020-03" db="EMBL/GenBank/DDBJ databases">
        <title>Roseomonas selenitidurans sp. nov. isolated from soil.</title>
        <authorList>
            <person name="Liu H."/>
        </authorList>
    </citation>
    <scope>NUCLEOTIDE SEQUENCE [LARGE SCALE GENOMIC DNA]</scope>
    <source>
        <strain evidence="10 11">JCM 15073</strain>
    </source>
</reference>
<keyword evidence="11" id="KW-1185">Reference proteome</keyword>
<evidence type="ECO:0000256" key="5">
    <source>
        <dbReference type="ARBA" id="ARBA00022692"/>
    </source>
</evidence>
<dbReference type="RefSeq" id="WP_168048948.1">
    <property type="nucleotide sequence ID" value="NZ_JAATJR010000002.1"/>
</dbReference>
<keyword evidence="7 8" id="KW-0472">Membrane</keyword>
<evidence type="ECO:0000256" key="1">
    <source>
        <dbReference type="ARBA" id="ARBA00004651"/>
    </source>
</evidence>